<reference evidence="2" key="1">
    <citation type="submission" date="2020-07" db="EMBL/GenBank/DDBJ databases">
        <authorList>
            <person name="Pettersson B.M.F."/>
            <person name="Behra P.R.K."/>
            <person name="Ramesh M."/>
            <person name="Das S."/>
            <person name="Dasgupta S."/>
            <person name="Kirsebom L.A."/>
        </authorList>
    </citation>
    <scope>NUCLEOTIDE SEQUENCE</scope>
    <source>
        <strain evidence="2">DSM 44615</strain>
    </source>
</reference>
<reference evidence="2" key="2">
    <citation type="journal article" date="2022" name="BMC Genomics">
        <title>Comparative genome analysis of mycobacteria focusing on tRNA and non-coding RNA.</title>
        <authorList>
            <person name="Behra P.R.K."/>
            <person name="Pettersson B.M.F."/>
            <person name="Ramesh M."/>
            <person name="Das S."/>
            <person name="Dasgupta S."/>
            <person name="Kirsebom L.A."/>
        </authorList>
    </citation>
    <scope>NUCLEOTIDE SEQUENCE</scope>
    <source>
        <strain evidence="2">DSM 44615</strain>
    </source>
</reference>
<sequence>MAEMSSPARTFRRAAGALLCLALAVGATWTAAPAAAQPESEFTTDERGFVDTAAHCQGAAVAVAYGRTAESLVAICAGPGGQLQFRGVRLEDDAALMLAAEPTTTGGYVAFNDGVTYTVTPAALTVASGADTVIRQPMVDYHGAGEAG</sequence>
<evidence type="ECO:0008006" key="4">
    <source>
        <dbReference type="Google" id="ProtNLM"/>
    </source>
</evidence>
<evidence type="ECO:0000313" key="3">
    <source>
        <dbReference type="Proteomes" id="UP001140293"/>
    </source>
</evidence>
<evidence type="ECO:0000313" key="2">
    <source>
        <dbReference type="EMBL" id="MCV7171991.1"/>
    </source>
</evidence>
<dbReference type="Proteomes" id="UP001140293">
    <property type="component" value="Unassembled WGS sequence"/>
</dbReference>
<feature type="chain" id="PRO_5040960946" description="Protein kinase" evidence="1">
    <location>
        <begin position="37"/>
        <end position="148"/>
    </location>
</feature>
<feature type="signal peptide" evidence="1">
    <location>
        <begin position="1"/>
        <end position="36"/>
    </location>
</feature>
<dbReference type="AlphaFoldDB" id="A0A9X3BWR1"/>
<gene>
    <name evidence="2" type="ORF">H7I41_18920</name>
</gene>
<name>A0A9X3BWR1_9MYCO</name>
<protein>
    <recommendedName>
        <fullName evidence="4">Protein kinase</fullName>
    </recommendedName>
</protein>
<proteinExistence type="predicted"/>
<keyword evidence="3" id="KW-1185">Reference proteome</keyword>
<keyword evidence="1" id="KW-0732">Signal</keyword>
<evidence type="ECO:0000256" key="1">
    <source>
        <dbReference type="SAM" id="SignalP"/>
    </source>
</evidence>
<organism evidence="2 3">
    <name type="scientific">[Mycobacterium] manitobense</name>
    <dbReference type="NCBI Taxonomy" id="190147"/>
    <lineage>
        <taxon>Bacteria</taxon>
        <taxon>Bacillati</taxon>
        <taxon>Actinomycetota</taxon>
        <taxon>Actinomycetes</taxon>
        <taxon>Mycobacteriales</taxon>
        <taxon>Mycobacteriaceae</taxon>
        <taxon>Mycolicibacterium</taxon>
    </lineage>
</organism>
<accession>A0A9X3BWR1</accession>
<comment type="caution">
    <text evidence="2">The sequence shown here is derived from an EMBL/GenBank/DDBJ whole genome shotgun (WGS) entry which is preliminary data.</text>
</comment>
<dbReference type="EMBL" id="JACKSJ010000153">
    <property type="protein sequence ID" value="MCV7171991.1"/>
    <property type="molecule type" value="Genomic_DNA"/>
</dbReference>